<comment type="caution">
    <text evidence="1">The sequence shown here is derived from an EMBL/GenBank/DDBJ whole genome shotgun (WGS) entry which is preliminary data.</text>
</comment>
<gene>
    <name evidence="1" type="ORF">FYJ78_03320</name>
</gene>
<keyword evidence="2" id="KW-1185">Reference proteome</keyword>
<sequence length="269" mass="29333">MAWTRLFPLDADAFGYYAVLKKSSNDQYVVFSYDKATPINIPKLKNVHLSFLAQLGDIDKVLFIFKSTNHTISIKNNSSIYGVYIDDKLQGSFDVTKSVYRRYGINIVLESGGEKFSFVDNGTESISIDLSSMSGDTIHEFDIYDPWSNSNQKFHLKDMIISENKIPLSASVSVVDIASPVTDWTKNSDGSYQADSVGKSMMIDVPDSAAGDGKVIVYKAAYLTNATGGGDVAGVDISVDGVNETATFTDVAKSYISKCGDKFTMTSKG</sequence>
<evidence type="ECO:0000313" key="2">
    <source>
        <dbReference type="Proteomes" id="UP000430222"/>
    </source>
</evidence>
<proteinExistence type="predicted"/>
<dbReference type="RefSeq" id="WP_154620006.1">
    <property type="nucleotide sequence ID" value="NZ_VUNL01000003.1"/>
</dbReference>
<dbReference type="Proteomes" id="UP000430222">
    <property type="component" value="Unassembled WGS sequence"/>
</dbReference>
<accession>A0A6I2UX42</accession>
<reference evidence="1 2" key="1">
    <citation type="submission" date="2019-08" db="EMBL/GenBank/DDBJ databases">
        <title>In-depth cultivation of the pig gut microbiome towards novel bacterial diversity and tailored functional studies.</title>
        <authorList>
            <person name="Wylensek D."/>
            <person name="Hitch T.C.A."/>
            <person name="Clavel T."/>
        </authorList>
    </citation>
    <scope>NUCLEOTIDE SEQUENCE [LARGE SCALE GENOMIC DNA]</scope>
    <source>
        <strain evidence="2">WCA-380-WT-3B3</strain>
    </source>
</reference>
<protein>
    <submittedName>
        <fullName evidence="1">Uncharacterized protein</fullName>
    </submittedName>
</protein>
<evidence type="ECO:0000313" key="1">
    <source>
        <dbReference type="EMBL" id="MSV24231.1"/>
    </source>
</evidence>
<dbReference type="AlphaFoldDB" id="A0A6I2UX42"/>
<name>A0A6I2UX42_9FIRM</name>
<dbReference type="EMBL" id="VUNL01000003">
    <property type="protein sequence ID" value="MSV24231.1"/>
    <property type="molecule type" value="Genomic_DNA"/>
</dbReference>
<organism evidence="1 2">
    <name type="scientific">Selenomonas montiformis</name>
    <dbReference type="NCBI Taxonomy" id="2652285"/>
    <lineage>
        <taxon>Bacteria</taxon>
        <taxon>Bacillati</taxon>
        <taxon>Bacillota</taxon>
        <taxon>Negativicutes</taxon>
        <taxon>Selenomonadales</taxon>
        <taxon>Selenomonadaceae</taxon>
        <taxon>Selenomonas</taxon>
    </lineage>
</organism>